<evidence type="ECO:0000313" key="1">
    <source>
        <dbReference type="EMBL" id="GMN36194.1"/>
    </source>
</evidence>
<dbReference type="AlphaFoldDB" id="A0AA87ZFZ5"/>
<keyword evidence="2" id="KW-1185">Reference proteome</keyword>
<organism evidence="1 2">
    <name type="scientific">Ficus carica</name>
    <name type="common">Common fig</name>
    <dbReference type="NCBI Taxonomy" id="3494"/>
    <lineage>
        <taxon>Eukaryota</taxon>
        <taxon>Viridiplantae</taxon>
        <taxon>Streptophyta</taxon>
        <taxon>Embryophyta</taxon>
        <taxon>Tracheophyta</taxon>
        <taxon>Spermatophyta</taxon>
        <taxon>Magnoliopsida</taxon>
        <taxon>eudicotyledons</taxon>
        <taxon>Gunneridae</taxon>
        <taxon>Pentapetalae</taxon>
        <taxon>rosids</taxon>
        <taxon>fabids</taxon>
        <taxon>Rosales</taxon>
        <taxon>Moraceae</taxon>
        <taxon>Ficeae</taxon>
        <taxon>Ficus</taxon>
    </lineage>
</organism>
<sequence length="133" mass="13868">MTTINIASSIPHPCLGWRRPSSCRISAAALLTGSEALNTSDGQYGPWQGLHGQIICDESEPIVAVMSSPSATSSAALAVTAVTELAMAATEFSCSSSPPSFVPSSPSLVEETRGADSSEGDRLFLCLFIHPRI</sequence>
<evidence type="ECO:0000313" key="2">
    <source>
        <dbReference type="Proteomes" id="UP001187192"/>
    </source>
</evidence>
<accession>A0AA87ZFZ5</accession>
<gene>
    <name evidence="1" type="ORF">TIFTF001_005802</name>
</gene>
<proteinExistence type="predicted"/>
<name>A0AA87ZFZ5_FICCA</name>
<comment type="caution">
    <text evidence="1">The sequence shown here is derived from an EMBL/GenBank/DDBJ whole genome shotgun (WGS) entry which is preliminary data.</text>
</comment>
<dbReference type="Proteomes" id="UP001187192">
    <property type="component" value="Unassembled WGS sequence"/>
</dbReference>
<reference evidence="1" key="1">
    <citation type="submission" date="2023-07" db="EMBL/GenBank/DDBJ databases">
        <title>draft genome sequence of fig (Ficus carica).</title>
        <authorList>
            <person name="Takahashi T."/>
            <person name="Nishimura K."/>
        </authorList>
    </citation>
    <scope>NUCLEOTIDE SEQUENCE</scope>
</reference>
<dbReference type="EMBL" id="BTGU01000006">
    <property type="protein sequence ID" value="GMN36194.1"/>
    <property type="molecule type" value="Genomic_DNA"/>
</dbReference>
<protein>
    <submittedName>
        <fullName evidence="1">Uncharacterized protein</fullName>
    </submittedName>
</protein>